<dbReference type="Proteomes" id="UP000077266">
    <property type="component" value="Unassembled WGS sequence"/>
</dbReference>
<name>A0A165EZ87_EXIGL</name>
<dbReference type="AlphaFoldDB" id="A0A165EZ87"/>
<dbReference type="EMBL" id="KV426109">
    <property type="protein sequence ID" value="KZV88031.1"/>
    <property type="molecule type" value="Genomic_DNA"/>
</dbReference>
<gene>
    <name evidence="1" type="ORF">EXIGLDRAFT_839538</name>
</gene>
<protein>
    <submittedName>
        <fullName evidence="1">Uncharacterized protein</fullName>
    </submittedName>
</protein>
<sequence length="178" mass="19952">MATPQEYSKLSGTVQLLVGAFADGATLVPDGTLELLPGDEHSKYFANLMLSVIQLDRFGRLSTLQVSLTENLLIALEDHNKRLSMSAGQVVFSTTTRIRQLDIKLAPWAKFDTQLAWLQRLVVACRFQKLARINVTGIPAEGRIGLAVIPREITAALRETNYQYRLWERTPEVSFDYA</sequence>
<evidence type="ECO:0000313" key="2">
    <source>
        <dbReference type="Proteomes" id="UP000077266"/>
    </source>
</evidence>
<evidence type="ECO:0000313" key="1">
    <source>
        <dbReference type="EMBL" id="KZV88031.1"/>
    </source>
</evidence>
<dbReference type="InParanoid" id="A0A165EZ87"/>
<reference evidence="1 2" key="1">
    <citation type="journal article" date="2016" name="Mol. Biol. Evol.">
        <title>Comparative Genomics of Early-Diverging Mushroom-Forming Fungi Provides Insights into the Origins of Lignocellulose Decay Capabilities.</title>
        <authorList>
            <person name="Nagy L.G."/>
            <person name="Riley R."/>
            <person name="Tritt A."/>
            <person name="Adam C."/>
            <person name="Daum C."/>
            <person name="Floudas D."/>
            <person name="Sun H."/>
            <person name="Yadav J.S."/>
            <person name="Pangilinan J."/>
            <person name="Larsson K.H."/>
            <person name="Matsuura K."/>
            <person name="Barry K."/>
            <person name="Labutti K."/>
            <person name="Kuo R."/>
            <person name="Ohm R.A."/>
            <person name="Bhattacharya S.S."/>
            <person name="Shirouzu T."/>
            <person name="Yoshinaga Y."/>
            <person name="Martin F.M."/>
            <person name="Grigoriev I.V."/>
            <person name="Hibbett D.S."/>
        </authorList>
    </citation>
    <scope>NUCLEOTIDE SEQUENCE [LARGE SCALE GENOMIC DNA]</scope>
    <source>
        <strain evidence="1 2">HHB12029</strain>
    </source>
</reference>
<accession>A0A165EZ87</accession>
<organism evidence="1 2">
    <name type="scientific">Exidia glandulosa HHB12029</name>
    <dbReference type="NCBI Taxonomy" id="1314781"/>
    <lineage>
        <taxon>Eukaryota</taxon>
        <taxon>Fungi</taxon>
        <taxon>Dikarya</taxon>
        <taxon>Basidiomycota</taxon>
        <taxon>Agaricomycotina</taxon>
        <taxon>Agaricomycetes</taxon>
        <taxon>Auriculariales</taxon>
        <taxon>Exidiaceae</taxon>
        <taxon>Exidia</taxon>
    </lineage>
</organism>
<keyword evidence="2" id="KW-1185">Reference proteome</keyword>
<proteinExistence type="predicted"/>